<keyword evidence="4" id="KW-0547">Nucleotide-binding</keyword>
<evidence type="ECO:0000256" key="5">
    <source>
        <dbReference type="ARBA" id="ARBA00022777"/>
    </source>
</evidence>
<dbReference type="CDD" id="cd00483">
    <property type="entry name" value="HPPK"/>
    <property type="match status" value="1"/>
</dbReference>
<dbReference type="Gene3D" id="3.30.70.560">
    <property type="entry name" value="7,8-Dihydro-6-hydroxymethylpterin-pyrophosphokinase HPPK"/>
    <property type="match status" value="1"/>
</dbReference>
<keyword evidence="6" id="KW-0067">ATP-binding</keyword>
<dbReference type="EC" id="2.7.6.3" evidence="2"/>
<evidence type="ECO:0000313" key="9">
    <source>
        <dbReference type="EMBL" id="AJQ96898.1"/>
    </source>
</evidence>
<accession>A0A0C5VUA7</accession>
<dbReference type="SUPFAM" id="SSF55083">
    <property type="entry name" value="6-hydroxymethyl-7,8-dihydropterin pyrophosphokinase, HPPK"/>
    <property type="match status" value="1"/>
</dbReference>
<dbReference type="PANTHER" id="PTHR43071:SF2">
    <property type="entry name" value="2-AMINO-4-HYDROXY-6-HYDROXYMETHYLDIHYDROPTERIDINE PYROPHOSPHOKINASE"/>
    <property type="match status" value="1"/>
</dbReference>
<name>A0A0C5VUA7_9GAMM</name>
<evidence type="ECO:0000256" key="3">
    <source>
        <dbReference type="ARBA" id="ARBA00022679"/>
    </source>
</evidence>
<dbReference type="GO" id="GO:0005524">
    <property type="term" value="F:ATP binding"/>
    <property type="evidence" value="ECO:0007669"/>
    <property type="project" value="UniProtKB-KW"/>
</dbReference>
<dbReference type="HOGENOM" id="CLU_097916_2_2_6"/>
<evidence type="ECO:0000256" key="7">
    <source>
        <dbReference type="ARBA" id="ARBA00022909"/>
    </source>
</evidence>
<evidence type="ECO:0000256" key="2">
    <source>
        <dbReference type="ARBA" id="ARBA00013253"/>
    </source>
</evidence>
<dbReference type="Pfam" id="PF01288">
    <property type="entry name" value="HPPK"/>
    <property type="match status" value="1"/>
</dbReference>
<dbReference type="PANTHER" id="PTHR43071">
    <property type="entry name" value="2-AMINO-4-HYDROXY-6-HYDROXYMETHYLDIHYDROPTERIDINE PYROPHOSPHOKINASE"/>
    <property type="match status" value="1"/>
</dbReference>
<dbReference type="EMBL" id="CP007142">
    <property type="protein sequence ID" value="AJQ96898.1"/>
    <property type="molecule type" value="Genomic_DNA"/>
</dbReference>
<evidence type="ECO:0000259" key="8">
    <source>
        <dbReference type="Pfam" id="PF01288"/>
    </source>
</evidence>
<evidence type="ECO:0000256" key="1">
    <source>
        <dbReference type="ARBA" id="ARBA00005051"/>
    </source>
</evidence>
<dbReference type="UniPathway" id="UPA00077">
    <property type="reaction ID" value="UER00155"/>
</dbReference>
<dbReference type="RefSeq" id="WP_044618796.1">
    <property type="nucleotide sequence ID" value="NZ_CP007142.1"/>
</dbReference>
<organism evidence="9 10">
    <name type="scientific">Gynuella sunshinyii YC6258</name>
    <dbReference type="NCBI Taxonomy" id="1445510"/>
    <lineage>
        <taxon>Bacteria</taxon>
        <taxon>Pseudomonadati</taxon>
        <taxon>Pseudomonadota</taxon>
        <taxon>Gammaproteobacteria</taxon>
        <taxon>Oceanospirillales</taxon>
        <taxon>Saccharospirillaceae</taxon>
        <taxon>Gynuella</taxon>
    </lineage>
</organism>
<dbReference type="GO" id="GO:0046654">
    <property type="term" value="P:tetrahydrofolate biosynthetic process"/>
    <property type="evidence" value="ECO:0007669"/>
    <property type="project" value="UniProtKB-UniPathway"/>
</dbReference>
<keyword evidence="3 9" id="KW-0808">Transferase</keyword>
<dbReference type="NCBIfam" id="TIGR01498">
    <property type="entry name" value="folK"/>
    <property type="match status" value="1"/>
</dbReference>
<dbReference type="AlphaFoldDB" id="A0A0C5VUA7"/>
<dbReference type="PATRIC" id="fig|1445510.3.peg.4827"/>
<dbReference type="InterPro" id="IPR000550">
    <property type="entry name" value="Hppk"/>
</dbReference>
<dbReference type="STRING" id="1445510.YC6258_04866"/>
<dbReference type="InterPro" id="IPR035907">
    <property type="entry name" value="Hppk_sf"/>
</dbReference>
<proteinExistence type="predicted"/>
<gene>
    <name evidence="9" type="ORF">YC6258_04866</name>
</gene>
<reference evidence="9 10" key="1">
    <citation type="submission" date="2014-01" db="EMBL/GenBank/DDBJ databases">
        <title>Full genme sequencing of cellulolytic bacterium Gynuella sunshinyii YC6258T gen. nov., sp. nov.</title>
        <authorList>
            <person name="Khan H."/>
            <person name="Chung E.J."/>
            <person name="Chung Y.R."/>
        </authorList>
    </citation>
    <scope>NUCLEOTIDE SEQUENCE [LARGE SCALE GENOMIC DNA]</scope>
    <source>
        <strain evidence="9 10">YC6258</strain>
    </source>
</reference>
<dbReference type="GO" id="GO:0016301">
    <property type="term" value="F:kinase activity"/>
    <property type="evidence" value="ECO:0007669"/>
    <property type="project" value="UniProtKB-KW"/>
</dbReference>
<evidence type="ECO:0000313" key="10">
    <source>
        <dbReference type="Proteomes" id="UP000032266"/>
    </source>
</evidence>
<keyword evidence="7" id="KW-0289">Folate biosynthesis</keyword>
<dbReference type="OrthoDB" id="9790168at2"/>
<protein>
    <recommendedName>
        <fullName evidence="2">2-amino-4-hydroxy-6-hydroxymethyldihydropteridine diphosphokinase</fullName>
        <ecNumber evidence="2">2.7.6.3</ecNumber>
    </recommendedName>
</protein>
<dbReference type="Proteomes" id="UP000032266">
    <property type="component" value="Chromosome"/>
</dbReference>
<keyword evidence="5 9" id="KW-0418">Kinase</keyword>
<dbReference type="GO" id="GO:0046656">
    <property type="term" value="P:folic acid biosynthetic process"/>
    <property type="evidence" value="ECO:0007669"/>
    <property type="project" value="UniProtKB-KW"/>
</dbReference>
<feature type="domain" description="7,8-dihydro-6-hydroxymethylpterin-pyrophosphokinase" evidence="8">
    <location>
        <begin position="5"/>
        <end position="130"/>
    </location>
</feature>
<sequence>MVRVYLSLGSNIDRYRHLTSGLNMLREHFGRLDLSPVYESAAVGFEGDDFLNLVVAVDVTIGCGELSRQLKAIEDLHGRDRSMARFSARTLDIDILTYGDVVGDIDGITLPRAEILTSAFVLKPLSDLAPTAIHPHSRISYADLWKSYDQSRQPLLQVAFNWP</sequence>
<evidence type="ECO:0000256" key="4">
    <source>
        <dbReference type="ARBA" id="ARBA00022741"/>
    </source>
</evidence>
<evidence type="ECO:0000256" key="6">
    <source>
        <dbReference type="ARBA" id="ARBA00022840"/>
    </source>
</evidence>
<dbReference type="KEGG" id="gsn:YC6258_04866"/>
<keyword evidence="10" id="KW-1185">Reference proteome</keyword>
<dbReference type="GO" id="GO:0003848">
    <property type="term" value="F:2-amino-4-hydroxy-6-hydroxymethyldihydropteridine diphosphokinase activity"/>
    <property type="evidence" value="ECO:0007669"/>
    <property type="project" value="UniProtKB-EC"/>
</dbReference>
<comment type="pathway">
    <text evidence="1">Cofactor biosynthesis; tetrahydrofolate biosynthesis; 2-amino-4-hydroxy-6-hydroxymethyl-7,8-dihydropteridine diphosphate from 7,8-dihydroneopterin triphosphate: step 4/4.</text>
</comment>